<comment type="caution">
    <text evidence="2">The sequence shown here is derived from an EMBL/GenBank/DDBJ whole genome shotgun (WGS) entry which is preliminary data.</text>
</comment>
<name>A0ABP9MKW8_9FLAO</name>
<evidence type="ECO:0000256" key="1">
    <source>
        <dbReference type="SAM" id="MobiDB-lite"/>
    </source>
</evidence>
<keyword evidence="3" id="KW-1185">Reference proteome</keyword>
<organism evidence="2 3">
    <name type="scientific">Chryseobacterium ginsengisoli</name>
    <dbReference type="NCBI Taxonomy" id="363853"/>
    <lineage>
        <taxon>Bacteria</taxon>
        <taxon>Pseudomonadati</taxon>
        <taxon>Bacteroidota</taxon>
        <taxon>Flavobacteriia</taxon>
        <taxon>Flavobacteriales</taxon>
        <taxon>Weeksellaceae</taxon>
        <taxon>Chryseobacterium group</taxon>
        <taxon>Chryseobacterium</taxon>
    </lineage>
</organism>
<dbReference type="EMBL" id="BAABHX010000005">
    <property type="protein sequence ID" value="GAA5096869.1"/>
    <property type="molecule type" value="Genomic_DNA"/>
</dbReference>
<feature type="compositionally biased region" description="Basic and acidic residues" evidence="1">
    <location>
        <begin position="500"/>
        <end position="516"/>
    </location>
</feature>
<proteinExistence type="predicted"/>
<protein>
    <recommendedName>
        <fullName evidence="4">Terminase</fullName>
    </recommendedName>
</protein>
<gene>
    <name evidence="2" type="ORF">GCM10023210_31210</name>
</gene>
<evidence type="ECO:0008006" key="4">
    <source>
        <dbReference type="Google" id="ProtNLM"/>
    </source>
</evidence>
<feature type="compositionally biased region" description="Basic residues" evidence="1">
    <location>
        <begin position="519"/>
        <end position="528"/>
    </location>
</feature>
<feature type="region of interest" description="Disordered" evidence="1">
    <location>
        <begin position="500"/>
        <end position="528"/>
    </location>
</feature>
<evidence type="ECO:0000313" key="2">
    <source>
        <dbReference type="EMBL" id="GAA5096869.1"/>
    </source>
</evidence>
<evidence type="ECO:0000313" key="3">
    <source>
        <dbReference type="Proteomes" id="UP001500353"/>
    </source>
</evidence>
<dbReference type="RefSeq" id="WP_345206056.1">
    <property type="nucleotide sequence ID" value="NZ_BAABHX010000005.1"/>
</dbReference>
<reference evidence="3" key="1">
    <citation type="journal article" date="2019" name="Int. J. Syst. Evol. Microbiol.">
        <title>The Global Catalogue of Microorganisms (GCM) 10K type strain sequencing project: providing services to taxonomists for standard genome sequencing and annotation.</title>
        <authorList>
            <consortium name="The Broad Institute Genomics Platform"/>
            <consortium name="The Broad Institute Genome Sequencing Center for Infectious Disease"/>
            <person name="Wu L."/>
            <person name="Ma J."/>
        </authorList>
    </citation>
    <scope>NUCLEOTIDE SEQUENCE [LARGE SCALE GENOMIC DNA]</scope>
    <source>
        <strain evidence="3">JCM 18019</strain>
    </source>
</reference>
<dbReference type="Proteomes" id="UP001500353">
    <property type="component" value="Unassembled WGS sequence"/>
</dbReference>
<sequence length="528" mass="61075">MTKTEFQTAIDNYQRMSSRIKTLSYESLVKETSEQQEARIKHLLKPENYLEFFEHYYGINSGLALADAPSAKFHLSSYLEVFYNPFIKQQRRWFRGAAKSIHSNVGNVSHLKENDQLFFGLIIGKTSEHGKLLLSDLQLHLESNERYIKDFGMQMQYGSWADGQFETLDNRFFMSLGLNQPFRGLRNGANRPDFASMDDLEDRKQAKNIELTKENVQKLTGDLGKAGQKQRFRQIMANNYIVKNGIIDGYAEKYKKSKNLSIHTVNLCDKDFNPSWDERYTKEECIAIVEDTDYHTSQREDFNNPVEEGKRIKEEWIRFKKTDPDQIHNGLISFWDLSYSSEGDYKAGAVVSIDKGRAHVLRIFNQQTDRPDAMNQHYVWQKEFNEKGMSIISYYDATASQKIVYEPDWLVACEENNAVDIPIDDHASGDKHDKIDATLTSTFKRGLITFDESLKDTPDMDKALEHILAFEKGCKSPDDILDVLEQCVRKGRVLFGYSQKDENKGKPVMGKKERNSLSKSRKGRKRRA</sequence>
<accession>A0ABP9MKW8</accession>